<accession>A0A4Y2Q6K1</accession>
<reference evidence="2 6" key="1">
    <citation type="journal article" date="2019" name="Sci. Rep.">
        <title>Orb-weaving spider Araneus ventricosus genome elucidates the spidroin gene catalogue.</title>
        <authorList>
            <person name="Kono N."/>
            <person name="Nakamura H."/>
            <person name="Ohtoshi R."/>
            <person name="Moran D.A.P."/>
            <person name="Shinohara A."/>
            <person name="Yoshida Y."/>
            <person name="Fujiwara M."/>
            <person name="Mori M."/>
            <person name="Tomita M."/>
            <person name="Arakawa K."/>
        </authorList>
    </citation>
    <scope>NUCLEOTIDE SEQUENCE [LARGE SCALE GENOMIC DNA]</scope>
</reference>
<comment type="caution">
    <text evidence="2">The sequence shown here is derived from an EMBL/GenBank/DDBJ whole genome shotgun (WGS) entry which is preliminary data.</text>
</comment>
<sequence>MLPINGYDVAQTKSEILQKSVKCPDIDTTSSLELFNRIFNCFNTWTGCLQLVLGRKFPLSCNQAVIARIVDLVVRCTLRNAVFRHLQRKMNKSGHAKKKSQHALHSAAKF</sequence>
<evidence type="ECO:0000313" key="5">
    <source>
        <dbReference type="EMBL" id="GBN59844.1"/>
    </source>
</evidence>
<dbReference type="EMBL" id="BGPR01137341">
    <property type="protein sequence ID" value="GBN59805.1"/>
    <property type="molecule type" value="Genomic_DNA"/>
</dbReference>
<organism evidence="2 6">
    <name type="scientific">Araneus ventricosus</name>
    <name type="common">Orbweaver spider</name>
    <name type="synonym">Epeira ventricosa</name>
    <dbReference type="NCBI Taxonomy" id="182803"/>
    <lineage>
        <taxon>Eukaryota</taxon>
        <taxon>Metazoa</taxon>
        <taxon>Ecdysozoa</taxon>
        <taxon>Arthropoda</taxon>
        <taxon>Chelicerata</taxon>
        <taxon>Arachnida</taxon>
        <taxon>Araneae</taxon>
        <taxon>Araneomorphae</taxon>
        <taxon>Entelegynae</taxon>
        <taxon>Araneoidea</taxon>
        <taxon>Araneidae</taxon>
        <taxon>Araneus</taxon>
    </lineage>
</organism>
<evidence type="ECO:0000313" key="4">
    <source>
        <dbReference type="EMBL" id="GBN59826.1"/>
    </source>
</evidence>
<evidence type="ECO:0000313" key="2">
    <source>
        <dbReference type="EMBL" id="GBN59805.1"/>
    </source>
</evidence>
<dbReference type="AlphaFoldDB" id="A0A4Y2Q6K1"/>
<dbReference type="Proteomes" id="UP000499080">
    <property type="component" value="Unassembled WGS sequence"/>
</dbReference>
<feature type="region of interest" description="Disordered" evidence="1">
    <location>
        <begin position="90"/>
        <end position="110"/>
    </location>
</feature>
<evidence type="ECO:0000313" key="6">
    <source>
        <dbReference type="Proteomes" id="UP000499080"/>
    </source>
</evidence>
<protein>
    <submittedName>
        <fullName evidence="2">Uncharacterized protein</fullName>
    </submittedName>
</protein>
<name>A0A4Y2Q6K1_ARAVE</name>
<dbReference type="EMBL" id="BGPR01137369">
    <property type="protein sequence ID" value="GBN59844.1"/>
    <property type="molecule type" value="Genomic_DNA"/>
</dbReference>
<evidence type="ECO:0000313" key="3">
    <source>
        <dbReference type="EMBL" id="GBN59811.1"/>
    </source>
</evidence>
<dbReference type="EMBL" id="BGPR01137356">
    <property type="protein sequence ID" value="GBN59826.1"/>
    <property type="molecule type" value="Genomic_DNA"/>
</dbReference>
<dbReference type="EMBL" id="BGPR01137345">
    <property type="protein sequence ID" value="GBN59811.1"/>
    <property type="molecule type" value="Genomic_DNA"/>
</dbReference>
<proteinExistence type="predicted"/>
<feature type="compositionally biased region" description="Basic residues" evidence="1">
    <location>
        <begin position="90"/>
        <end position="102"/>
    </location>
</feature>
<evidence type="ECO:0000256" key="1">
    <source>
        <dbReference type="SAM" id="MobiDB-lite"/>
    </source>
</evidence>
<gene>
    <name evidence="5" type="ORF">AVEN_139629_1</name>
    <name evidence="3" type="ORF">AVEN_259048_1</name>
    <name evidence="2" type="ORF">AVEN_2634_1</name>
    <name evidence="4" type="ORF">AVEN_76969_1</name>
</gene>
<keyword evidence="6" id="KW-1185">Reference proteome</keyword>